<sequence length="240" mass="25616">MRSFLVALAILLMAGSCVFIDRETVSGSGNITVETRTGLTAHRIKLAGFMDVELTQGSGTAVKVEADDNLQPYIITEMEEGVLVVKMRSNIRFINSERLKIYITTDRLEQLTLSGSGNITGTNKFTGADHLKLRVSGVGDLQLDLNTPELEAEISGSGSLLLSGETKDAKIQINGVGDCNAESLKAENASIKIAGSGDVKLFADNRLDVTIRGVGSVYYKGSATVSQKISGSGEVKRLEE</sequence>
<dbReference type="Proteomes" id="UP000295741">
    <property type="component" value="Unassembled WGS sequence"/>
</dbReference>
<keyword evidence="4" id="KW-1185">Reference proteome</keyword>
<comment type="caution">
    <text evidence="3">The sequence shown here is derived from an EMBL/GenBank/DDBJ whole genome shotgun (WGS) entry which is preliminary data.</text>
</comment>
<dbReference type="OrthoDB" id="1014513at2"/>
<dbReference type="Gene3D" id="2.160.20.120">
    <property type="match status" value="1"/>
</dbReference>
<dbReference type="PROSITE" id="PS51257">
    <property type="entry name" value="PROKAR_LIPOPROTEIN"/>
    <property type="match status" value="1"/>
</dbReference>
<dbReference type="PANTHER" id="PTHR39200">
    <property type="entry name" value="HYPOTHETICAL EXPORTED PROTEIN"/>
    <property type="match status" value="1"/>
</dbReference>
<evidence type="ECO:0000313" key="3">
    <source>
        <dbReference type="EMBL" id="TDO28487.1"/>
    </source>
</evidence>
<dbReference type="PANTHER" id="PTHR39200:SF1">
    <property type="entry name" value="AUTO-TRANSPORTER ADHESIN HEAD GIN DOMAIN-CONTAINING PROTEIN-RELATED"/>
    <property type="match status" value="1"/>
</dbReference>
<dbReference type="Pfam" id="PF10988">
    <property type="entry name" value="DUF2807"/>
    <property type="match status" value="1"/>
</dbReference>
<reference evidence="3 4" key="1">
    <citation type="submission" date="2019-03" db="EMBL/GenBank/DDBJ databases">
        <title>Genomic Encyclopedia of Archaeal and Bacterial Type Strains, Phase II (KMG-II): from individual species to whole genera.</title>
        <authorList>
            <person name="Goeker M."/>
        </authorList>
    </citation>
    <scope>NUCLEOTIDE SEQUENCE [LARGE SCALE GENOMIC DNA]</scope>
    <source>
        <strain evidence="3 4">DSM 28323</strain>
    </source>
</reference>
<proteinExistence type="predicted"/>
<dbReference type="EMBL" id="SNWP01000010">
    <property type="protein sequence ID" value="TDO28487.1"/>
    <property type="molecule type" value="Genomic_DNA"/>
</dbReference>
<evidence type="ECO:0000256" key="1">
    <source>
        <dbReference type="SAM" id="SignalP"/>
    </source>
</evidence>
<feature type="chain" id="PRO_5020991723" evidence="1">
    <location>
        <begin position="20"/>
        <end position="240"/>
    </location>
</feature>
<evidence type="ECO:0000259" key="2">
    <source>
        <dbReference type="Pfam" id="PF10988"/>
    </source>
</evidence>
<dbReference type="InterPro" id="IPR021255">
    <property type="entry name" value="DUF2807"/>
</dbReference>
<protein>
    <submittedName>
        <fullName evidence="3">Putative autotransporter adhesin-like protein</fullName>
    </submittedName>
</protein>
<name>A0A4R6J0Y6_9BACT</name>
<feature type="domain" description="Putative auto-transporter adhesin head GIN" evidence="2">
    <location>
        <begin position="43"/>
        <end position="223"/>
    </location>
</feature>
<organism evidence="3 4">
    <name type="scientific">Sediminibacterium goheungense</name>
    <dbReference type="NCBI Taxonomy" id="1086393"/>
    <lineage>
        <taxon>Bacteria</taxon>
        <taxon>Pseudomonadati</taxon>
        <taxon>Bacteroidota</taxon>
        <taxon>Chitinophagia</taxon>
        <taxon>Chitinophagales</taxon>
        <taxon>Chitinophagaceae</taxon>
        <taxon>Sediminibacterium</taxon>
    </lineage>
</organism>
<dbReference type="RefSeq" id="WP_133473036.1">
    <property type="nucleotide sequence ID" value="NZ_SNWP01000010.1"/>
</dbReference>
<accession>A0A4R6J0Y6</accession>
<feature type="signal peptide" evidence="1">
    <location>
        <begin position="1"/>
        <end position="19"/>
    </location>
</feature>
<gene>
    <name evidence="3" type="ORF">BC659_0553</name>
</gene>
<evidence type="ECO:0000313" key="4">
    <source>
        <dbReference type="Proteomes" id="UP000295741"/>
    </source>
</evidence>
<keyword evidence="1" id="KW-0732">Signal</keyword>
<dbReference type="AlphaFoldDB" id="A0A4R6J0Y6"/>